<keyword evidence="1" id="KW-0812">Transmembrane</keyword>
<keyword evidence="3" id="KW-1185">Reference proteome</keyword>
<feature type="transmembrane region" description="Helical" evidence="1">
    <location>
        <begin position="57"/>
        <end position="75"/>
    </location>
</feature>
<feature type="transmembrane region" description="Helical" evidence="1">
    <location>
        <begin position="145"/>
        <end position="167"/>
    </location>
</feature>
<comment type="caution">
    <text evidence="2">The sequence shown here is derived from an EMBL/GenBank/DDBJ whole genome shotgun (WGS) entry which is preliminary data.</text>
</comment>
<reference evidence="2 3" key="1">
    <citation type="submission" date="2019-03" db="EMBL/GenBank/DDBJ databases">
        <title>Genomic Encyclopedia of Type Strains, Phase IV (KMG-IV): sequencing the most valuable type-strain genomes for metagenomic binning, comparative biology and taxonomic classification.</title>
        <authorList>
            <person name="Goeker M."/>
        </authorList>
    </citation>
    <scope>NUCLEOTIDE SEQUENCE [LARGE SCALE GENOMIC DNA]</scope>
    <source>
        <strain evidence="2 3">DSM 23802</strain>
    </source>
</reference>
<keyword evidence="1" id="KW-0472">Membrane</keyword>
<dbReference type="OrthoDB" id="116480at2"/>
<feature type="transmembrane region" description="Helical" evidence="1">
    <location>
        <begin position="179"/>
        <end position="201"/>
    </location>
</feature>
<organism evidence="2 3">
    <name type="scientific">Tepidibacillus fermentans</name>
    <dbReference type="NCBI Taxonomy" id="1281767"/>
    <lineage>
        <taxon>Bacteria</taxon>
        <taxon>Bacillati</taxon>
        <taxon>Bacillota</taxon>
        <taxon>Bacilli</taxon>
        <taxon>Bacillales</taxon>
        <taxon>Bacillaceae</taxon>
        <taxon>Tepidibacillus</taxon>
    </lineage>
</organism>
<dbReference type="Proteomes" id="UP000295788">
    <property type="component" value="Unassembled WGS sequence"/>
</dbReference>
<feature type="transmembrane region" description="Helical" evidence="1">
    <location>
        <begin position="213"/>
        <end position="231"/>
    </location>
</feature>
<sequence>MRSSNPVLKRLTNEEQIDLTYRMSVEGTINKVFILFMIVMGSAFVLWSRYMEGGVDAIGSWMIIGLIGGLISALLTSFIPRIAVIAAPIYAVFEGMALGGLSAMYEQRYQGITIQAVGLTFGVFLVMIMIYRFRIINVNAKFRKMVVGATLGVLLVYIIDLIMSFFGSQLTFIHDSSPLSIFISLFVVGIAAFNFVLDFDMIEQGSKMGLPKYMEWYGAFSLIVTLVWLYVEILDLLRKLKR</sequence>
<protein>
    <submittedName>
        <fullName evidence="2">Putative YccA/Bax inhibitor family protein</fullName>
    </submittedName>
</protein>
<evidence type="ECO:0000256" key="1">
    <source>
        <dbReference type="SAM" id="Phobius"/>
    </source>
</evidence>
<feature type="transmembrane region" description="Helical" evidence="1">
    <location>
        <begin position="111"/>
        <end position="133"/>
    </location>
</feature>
<keyword evidence="1" id="KW-1133">Transmembrane helix</keyword>
<proteinExistence type="predicted"/>
<dbReference type="InterPro" id="IPR010539">
    <property type="entry name" value="BaxI_1-like"/>
</dbReference>
<dbReference type="AlphaFoldDB" id="A0A4R3KKP5"/>
<dbReference type="PANTHER" id="PTHR41282:SF1">
    <property type="entry name" value="CONSERVED TRANSMEMBRANE PROTEIN-RELATED"/>
    <property type="match status" value="1"/>
</dbReference>
<accession>A0A4R3KKP5</accession>
<name>A0A4R3KKP5_9BACI</name>
<evidence type="ECO:0000313" key="2">
    <source>
        <dbReference type="EMBL" id="TCS84374.1"/>
    </source>
</evidence>
<gene>
    <name evidence="2" type="ORF">EDD72_10135</name>
</gene>
<dbReference type="EMBL" id="SMAB01000001">
    <property type="protein sequence ID" value="TCS84374.1"/>
    <property type="molecule type" value="Genomic_DNA"/>
</dbReference>
<dbReference type="RefSeq" id="WP_132766618.1">
    <property type="nucleotide sequence ID" value="NZ_SMAB01000001.1"/>
</dbReference>
<dbReference type="Pfam" id="PF12811">
    <property type="entry name" value="BaxI_1"/>
    <property type="match status" value="1"/>
</dbReference>
<feature type="transmembrane region" description="Helical" evidence="1">
    <location>
        <begin position="32"/>
        <end position="51"/>
    </location>
</feature>
<dbReference type="PANTHER" id="PTHR41282">
    <property type="entry name" value="CONSERVED TRANSMEMBRANE PROTEIN-RELATED"/>
    <property type="match status" value="1"/>
</dbReference>
<evidence type="ECO:0000313" key="3">
    <source>
        <dbReference type="Proteomes" id="UP000295788"/>
    </source>
</evidence>
<dbReference type="PIRSF" id="PIRSF009160">
    <property type="entry name" value="UCP009160"/>
    <property type="match status" value="1"/>
</dbReference>
<feature type="transmembrane region" description="Helical" evidence="1">
    <location>
        <begin position="82"/>
        <end position="105"/>
    </location>
</feature>